<reference evidence="14" key="1">
    <citation type="submission" date="2022-12" db="EMBL/GenBank/DDBJ databases">
        <title>Genome assemblies of Blomia tropicalis.</title>
        <authorList>
            <person name="Cui Y."/>
        </authorList>
    </citation>
    <scope>NUCLEOTIDE SEQUENCE</scope>
    <source>
        <tissue evidence="14">Adult mites</tissue>
    </source>
</reference>
<evidence type="ECO:0000256" key="11">
    <source>
        <dbReference type="ARBA" id="ARBA00043906"/>
    </source>
</evidence>
<comment type="similarity">
    <text evidence="4 13">Belongs to the cytochrome P450 family.</text>
</comment>
<name>A0A9Q0MCB4_BLOTA</name>
<dbReference type="GO" id="GO:0020037">
    <property type="term" value="F:heme binding"/>
    <property type="evidence" value="ECO:0007669"/>
    <property type="project" value="InterPro"/>
</dbReference>
<keyword evidence="10 13" id="KW-0503">Monooxygenase</keyword>
<keyword evidence="7" id="KW-0492">Microsome</keyword>
<evidence type="ECO:0000256" key="8">
    <source>
        <dbReference type="ARBA" id="ARBA00023002"/>
    </source>
</evidence>
<comment type="subcellular location">
    <subcellularLocation>
        <location evidence="3">Endoplasmic reticulum membrane</location>
        <topology evidence="3">Peripheral membrane protein</topology>
    </subcellularLocation>
    <subcellularLocation>
        <location evidence="2">Microsome membrane</location>
        <topology evidence="2">Peripheral membrane protein</topology>
    </subcellularLocation>
</comment>
<dbReference type="GO" id="GO:0005506">
    <property type="term" value="F:iron ion binding"/>
    <property type="evidence" value="ECO:0007669"/>
    <property type="project" value="InterPro"/>
</dbReference>
<sequence length="526" mass="61421">MWLLYLIIVIGLTIYWYIRNEQNAVEEFKQRNLKYVSFGNMFTIFLKKERIELVKDAAVRREGPAFGFKMLGLNTIMLTDADIIQTILHKDFTNFTNRREFPEFNKLITENVAFVPDEQWKRLRSISSPSFSIGKLKQMKSCIDKTIEMFTENFSKQIKQKDVQNLKFNFDCFTLDIITQVAFGINVNSLNNPKHPIIVNVQKVLQHNDSWINLVKFTLLLCVPKLSKLLNITVLTDVTDFFSKLSMDIMEKKRIEYQKTKTFAKANSFIEFMLEAEEAAKKMEQENANDEGEGSRKPTKFLTNDETISQCIMFFMTGIDTTSSTLCSTAYHLALNPEKQEKLFEETMATFEQLQIESSDETDCFKMITYDNITRFEYALAVLDETLRLSPPVIFVERQASKDMELFNNDRSIRINAKKGDMFHIPVYSIHYDEKYFPEAKSFRPERFLGDEVSGLSKNMYLPFGSGPRNCIARNLALLTTRLALIHFIRLFKFEVCERTTIPMEFFNQFDVNTPKECYLRIVSRN</sequence>
<dbReference type="InterPro" id="IPR036396">
    <property type="entry name" value="Cyt_P450_sf"/>
</dbReference>
<evidence type="ECO:0000256" key="5">
    <source>
        <dbReference type="ARBA" id="ARBA00022617"/>
    </source>
</evidence>
<organism evidence="14 15">
    <name type="scientific">Blomia tropicalis</name>
    <name type="common">Mite</name>
    <dbReference type="NCBI Taxonomy" id="40697"/>
    <lineage>
        <taxon>Eukaryota</taxon>
        <taxon>Metazoa</taxon>
        <taxon>Ecdysozoa</taxon>
        <taxon>Arthropoda</taxon>
        <taxon>Chelicerata</taxon>
        <taxon>Arachnida</taxon>
        <taxon>Acari</taxon>
        <taxon>Acariformes</taxon>
        <taxon>Sarcoptiformes</taxon>
        <taxon>Astigmata</taxon>
        <taxon>Glycyphagoidea</taxon>
        <taxon>Echimyopodidae</taxon>
        <taxon>Blomia</taxon>
    </lineage>
</organism>
<keyword evidence="15" id="KW-1185">Reference proteome</keyword>
<dbReference type="GO" id="GO:0008395">
    <property type="term" value="F:steroid hydroxylase activity"/>
    <property type="evidence" value="ECO:0007669"/>
    <property type="project" value="TreeGrafter"/>
</dbReference>
<evidence type="ECO:0000313" key="15">
    <source>
        <dbReference type="Proteomes" id="UP001142055"/>
    </source>
</evidence>
<dbReference type="PANTHER" id="PTHR24302">
    <property type="entry name" value="CYTOCHROME P450 FAMILY 3"/>
    <property type="match status" value="1"/>
</dbReference>
<dbReference type="InterPro" id="IPR017972">
    <property type="entry name" value="Cyt_P450_CS"/>
</dbReference>
<keyword evidence="6 12" id="KW-0479">Metal-binding</keyword>
<evidence type="ECO:0000256" key="2">
    <source>
        <dbReference type="ARBA" id="ARBA00004174"/>
    </source>
</evidence>
<keyword evidence="5 12" id="KW-0349">Heme</keyword>
<feature type="binding site" description="axial binding residue" evidence="12">
    <location>
        <position position="471"/>
    </location>
    <ligand>
        <name>heme</name>
        <dbReference type="ChEBI" id="CHEBI:30413"/>
    </ligand>
    <ligandPart>
        <name>Fe</name>
        <dbReference type="ChEBI" id="CHEBI:18248"/>
    </ligandPart>
</feature>
<evidence type="ECO:0000256" key="13">
    <source>
        <dbReference type="RuleBase" id="RU000461"/>
    </source>
</evidence>
<evidence type="ECO:0000313" key="14">
    <source>
        <dbReference type="EMBL" id="KAJ6223260.1"/>
    </source>
</evidence>
<dbReference type="FunFam" id="1.10.630.10:FF:000182">
    <property type="entry name" value="Cytochrome P450 3A4"/>
    <property type="match status" value="1"/>
</dbReference>
<evidence type="ECO:0000256" key="3">
    <source>
        <dbReference type="ARBA" id="ARBA00004406"/>
    </source>
</evidence>
<comment type="caution">
    <text evidence="14">The sequence shown here is derived from an EMBL/GenBank/DDBJ whole genome shotgun (WGS) entry which is preliminary data.</text>
</comment>
<gene>
    <name evidence="14" type="ORF">RDWZM_001805</name>
</gene>
<evidence type="ECO:0000256" key="9">
    <source>
        <dbReference type="ARBA" id="ARBA00023004"/>
    </source>
</evidence>
<dbReference type="InterPro" id="IPR001128">
    <property type="entry name" value="Cyt_P450"/>
</dbReference>
<dbReference type="GO" id="GO:0016705">
    <property type="term" value="F:oxidoreductase activity, acting on paired donors, with incorporation or reduction of molecular oxygen"/>
    <property type="evidence" value="ECO:0007669"/>
    <property type="project" value="InterPro"/>
</dbReference>
<dbReference type="GO" id="GO:0005789">
    <property type="term" value="C:endoplasmic reticulum membrane"/>
    <property type="evidence" value="ECO:0007669"/>
    <property type="project" value="UniProtKB-SubCell"/>
</dbReference>
<dbReference type="Pfam" id="PF00067">
    <property type="entry name" value="p450"/>
    <property type="match status" value="1"/>
</dbReference>
<accession>A0A9Q0MCB4</accession>
<keyword evidence="8 13" id="KW-0560">Oxidoreductase</keyword>
<dbReference type="Proteomes" id="UP001142055">
    <property type="component" value="Chromosome 1"/>
</dbReference>
<keyword evidence="7" id="KW-0256">Endoplasmic reticulum</keyword>
<evidence type="ECO:0000256" key="7">
    <source>
        <dbReference type="ARBA" id="ARBA00022848"/>
    </source>
</evidence>
<dbReference type="Gene3D" id="1.10.630.10">
    <property type="entry name" value="Cytochrome P450"/>
    <property type="match status" value="1"/>
</dbReference>
<comment type="cofactor">
    <cofactor evidence="1 12">
        <name>heme</name>
        <dbReference type="ChEBI" id="CHEBI:30413"/>
    </cofactor>
</comment>
<dbReference type="AlphaFoldDB" id="A0A9Q0MCB4"/>
<protein>
    <recommendedName>
        <fullName evidence="16">Cytochrome P450</fullName>
    </recommendedName>
</protein>
<dbReference type="SUPFAM" id="SSF48264">
    <property type="entry name" value="Cytochrome P450"/>
    <property type="match status" value="1"/>
</dbReference>
<dbReference type="PANTHER" id="PTHR24302:SF15">
    <property type="entry name" value="FATTY-ACID PEROXYGENASE"/>
    <property type="match status" value="1"/>
</dbReference>
<dbReference type="PRINTS" id="PR00464">
    <property type="entry name" value="EP450II"/>
</dbReference>
<dbReference type="InterPro" id="IPR050705">
    <property type="entry name" value="Cytochrome_P450_3A"/>
</dbReference>
<evidence type="ECO:0008006" key="16">
    <source>
        <dbReference type="Google" id="ProtNLM"/>
    </source>
</evidence>
<evidence type="ECO:0000256" key="12">
    <source>
        <dbReference type="PIRSR" id="PIRSR602402-1"/>
    </source>
</evidence>
<dbReference type="InterPro" id="IPR002402">
    <property type="entry name" value="Cyt_P450_E_grp-II"/>
</dbReference>
<dbReference type="PRINTS" id="PR00385">
    <property type="entry name" value="P450"/>
</dbReference>
<dbReference type="PROSITE" id="PS00086">
    <property type="entry name" value="CYTOCHROME_P450"/>
    <property type="match status" value="1"/>
</dbReference>
<comment type="function">
    <text evidence="11">Cytochromes P450 are a group of heme-thiolate monooxygenases. They oxidize a variety of structurally unrelated compounds, including steroids, fatty acids, and xenobiotics.</text>
</comment>
<evidence type="ECO:0000256" key="10">
    <source>
        <dbReference type="ARBA" id="ARBA00023033"/>
    </source>
</evidence>
<evidence type="ECO:0000256" key="1">
    <source>
        <dbReference type="ARBA" id="ARBA00001971"/>
    </source>
</evidence>
<proteinExistence type="inferred from homology"/>
<evidence type="ECO:0000256" key="6">
    <source>
        <dbReference type="ARBA" id="ARBA00022723"/>
    </source>
</evidence>
<dbReference type="EMBL" id="JAPWDV010000001">
    <property type="protein sequence ID" value="KAJ6223260.1"/>
    <property type="molecule type" value="Genomic_DNA"/>
</dbReference>
<evidence type="ECO:0000256" key="4">
    <source>
        <dbReference type="ARBA" id="ARBA00010617"/>
    </source>
</evidence>
<keyword evidence="9 12" id="KW-0408">Iron</keyword>